<dbReference type="GO" id="GO:0000175">
    <property type="term" value="F:3'-5'-RNA exonuclease activity"/>
    <property type="evidence" value="ECO:0007669"/>
    <property type="project" value="TreeGrafter"/>
</dbReference>
<dbReference type="InterPro" id="IPR036691">
    <property type="entry name" value="Endo/exonu/phosph_ase_sf"/>
</dbReference>
<feature type="domain" description="Endonuclease/exonuclease/phosphatase" evidence="1">
    <location>
        <begin position="83"/>
        <end position="396"/>
    </location>
</feature>
<evidence type="ECO:0000313" key="2">
    <source>
        <dbReference type="EMBL" id="KAG0456744.1"/>
    </source>
</evidence>
<dbReference type="EMBL" id="JADCNM010000013">
    <property type="protein sequence ID" value="KAG0456744.1"/>
    <property type="molecule type" value="Genomic_DNA"/>
</dbReference>
<dbReference type="AlphaFoldDB" id="A0A835UBE8"/>
<dbReference type="SUPFAM" id="SSF56219">
    <property type="entry name" value="DNase I-like"/>
    <property type="match status" value="1"/>
</dbReference>
<dbReference type="InterPro" id="IPR005135">
    <property type="entry name" value="Endo/exonuclease/phosphatase"/>
</dbReference>
<protein>
    <recommendedName>
        <fullName evidence="1">Endonuclease/exonuclease/phosphatase domain-containing protein</fullName>
    </recommendedName>
</protein>
<name>A0A835UBE8_VANPL</name>
<dbReference type="PANTHER" id="PTHR12121:SF82">
    <property type="entry name" value="CARBON CATABOLITE REPRESSOR PROTEIN 4 HOMOLOG 3"/>
    <property type="match status" value="1"/>
</dbReference>
<reference evidence="2 3" key="1">
    <citation type="journal article" date="2020" name="Nat. Food">
        <title>A phased Vanilla planifolia genome enables genetic improvement of flavour and production.</title>
        <authorList>
            <person name="Hasing T."/>
            <person name="Tang H."/>
            <person name="Brym M."/>
            <person name="Khazi F."/>
            <person name="Huang T."/>
            <person name="Chambers A.H."/>
        </authorList>
    </citation>
    <scope>NUCLEOTIDE SEQUENCE [LARGE SCALE GENOMIC DNA]</scope>
    <source>
        <tissue evidence="2">Leaf</tissue>
    </source>
</reference>
<evidence type="ECO:0000259" key="1">
    <source>
        <dbReference type="Pfam" id="PF03372"/>
    </source>
</evidence>
<comment type="caution">
    <text evidence="2">The sequence shown here is derived from an EMBL/GenBank/DDBJ whole genome shotgun (WGS) entry which is preliminary data.</text>
</comment>
<dbReference type="Pfam" id="PF03372">
    <property type="entry name" value="Exo_endo_phos"/>
    <property type="match status" value="1"/>
</dbReference>
<sequence length="429" mass="48762">MASVASRLGGRALLLSSPVDPRQRARRSRRGFSGAWNSVEPRDRRWYNPERHRQPNPVRRWVEAETCFDLPDCRDDRFVLISHNILGVNNILEYSNLYMRIPSDSLQWESRKRLICDDLRGWDADIFCLQALDRYYDVESFLRKDGYAGSYKRRTGDAKDGCAIFWKKERFSLLEASAIEFTCHGLRDNVAQLFVFEVGKHKTNSRRVVVGNIHVLFNPKRGDIKLGQVRIFLQEAYALSEKWGRIPVVLAGDFNSTPQSAIYEFLSTSELNITQHDRKSLSGQERLKYSFHDLYSCISYCWTDEEIKNASGNSNCTILTHPFRLHSSYASVKGNGMTRSYGGEPFATSYHSKFIGTLDYIWYSTGLECARVLDTLTIASLRGLGGLPNKTIGSDHLALVAEFVFNSRSTGPNLSSEATEKEGSQGEDN</sequence>
<gene>
    <name evidence="2" type="ORF">HPP92_024532</name>
</gene>
<accession>A0A835UBE8</accession>
<organism evidence="2 3">
    <name type="scientific">Vanilla planifolia</name>
    <name type="common">Vanilla</name>
    <dbReference type="NCBI Taxonomy" id="51239"/>
    <lineage>
        <taxon>Eukaryota</taxon>
        <taxon>Viridiplantae</taxon>
        <taxon>Streptophyta</taxon>
        <taxon>Embryophyta</taxon>
        <taxon>Tracheophyta</taxon>
        <taxon>Spermatophyta</taxon>
        <taxon>Magnoliopsida</taxon>
        <taxon>Liliopsida</taxon>
        <taxon>Asparagales</taxon>
        <taxon>Orchidaceae</taxon>
        <taxon>Vanilloideae</taxon>
        <taxon>Vanilleae</taxon>
        <taxon>Vanilla</taxon>
    </lineage>
</organism>
<evidence type="ECO:0000313" key="3">
    <source>
        <dbReference type="Proteomes" id="UP000639772"/>
    </source>
</evidence>
<dbReference type="PANTHER" id="PTHR12121">
    <property type="entry name" value="CARBON CATABOLITE REPRESSOR PROTEIN 4"/>
    <property type="match status" value="1"/>
</dbReference>
<dbReference type="Proteomes" id="UP000639772">
    <property type="component" value="Chromosome 13"/>
</dbReference>
<dbReference type="OrthoDB" id="428734at2759"/>
<proteinExistence type="predicted"/>
<dbReference type="Gene3D" id="3.60.10.10">
    <property type="entry name" value="Endonuclease/exonuclease/phosphatase"/>
    <property type="match status" value="1"/>
</dbReference>
<dbReference type="InterPro" id="IPR050410">
    <property type="entry name" value="CCR4/nocturin_mRNA_transcr"/>
</dbReference>